<keyword evidence="3" id="KW-1185">Reference proteome</keyword>
<feature type="domain" description="Retroviral polymerase SH3-like" evidence="1">
    <location>
        <begin position="40"/>
        <end position="100"/>
    </location>
</feature>
<dbReference type="InterPro" id="IPR057670">
    <property type="entry name" value="SH3_retrovirus"/>
</dbReference>
<dbReference type="EMBL" id="CP144692">
    <property type="protein sequence ID" value="WVY96579.1"/>
    <property type="molecule type" value="Genomic_DNA"/>
</dbReference>
<sequence>MTTATYLINRLPTPILGYQSPYSKLLNINPDYHKLKCFCCLCFPGIKPYANHKLSPKSAMCVFVGYLADQHAYLCLDPTTRRIYTSRHVKFVESEFPYSSLAPQASPSVEQ</sequence>
<organism evidence="2 3">
    <name type="scientific">Vigna mungo</name>
    <name type="common">Black gram</name>
    <name type="synonym">Phaseolus mungo</name>
    <dbReference type="NCBI Taxonomy" id="3915"/>
    <lineage>
        <taxon>Eukaryota</taxon>
        <taxon>Viridiplantae</taxon>
        <taxon>Streptophyta</taxon>
        <taxon>Embryophyta</taxon>
        <taxon>Tracheophyta</taxon>
        <taxon>Spermatophyta</taxon>
        <taxon>Magnoliopsida</taxon>
        <taxon>eudicotyledons</taxon>
        <taxon>Gunneridae</taxon>
        <taxon>Pentapetalae</taxon>
        <taxon>rosids</taxon>
        <taxon>fabids</taxon>
        <taxon>Fabales</taxon>
        <taxon>Fabaceae</taxon>
        <taxon>Papilionoideae</taxon>
        <taxon>50 kb inversion clade</taxon>
        <taxon>NPAAA clade</taxon>
        <taxon>indigoferoid/millettioid clade</taxon>
        <taxon>Phaseoleae</taxon>
        <taxon>Vigna</taxon>
    </lineage>
</organism>
<dbReference type="AlphaFoldDB" id="A0AAQ3MS00"/>
<reference evidence="2 3" key="1">
    <citation type="journal article" date="2023" name="Life. Sci Alliance">
        <title>Evolutionary insights into 3D genome organization and epigenetic landscape of Vigna mungo.</title>
        <authorList>
            <person name="Junaid A."/>
            <person name="Singh B."/>
            <person name="Bhatia S."/>
        </authorList>
    </citation>
    <scope>NUCLEOTIDE SEQUENCE [LARGE SCALE GENOMIC DNA]</scope>
    <source>
        <strain evidence="2">Urdbean</strain>
    </source>
</reference>
<proteinExistence type="predicted"/>
<evidence type="ECO:0000259" key="1">
    <source>
        <dbReference type="Pfam" id="PF25597"/>
    </source>
</evidence>
<evidence type="ECO:0000313" key="2">
    <source>
        <dbReference type="EMBL" id="WVY96579.1"/>
    </source>
</evidence>
<name>A0AAQ3MS00_VIGMU</name>
<dbReference type="Pfam" id="PF25597">
    <property type="entry name" value="SH3_retrovirus"/>
    <property type="match status" value="1"/>
</dbReference>
<gene>
    <name evidence="2" type="ORF">V8G54_028730</name>
</gene>
<accession>A0AAQ3MS00</accession>
<dbReference type="Proteomes" id="UP001374535">
    <property type="component" value="Chromosome 9"/>
</dbReference>
<protein>
    <recommendedName>
        <fullName evidence="1">Retroviral polymerase SH3-like domain-containing protein</fullName>
    </recommendedName>
</protein>
<evidence type="ECO:0000313" key="3">
    <source>
        <dbReference type="Proteomes" id="UP001374535"/>
    </source>
</evidence>